<dbReference type="InterPro" id="IPR029063">
    <property type="entry name" value="SAM-dependent_MTases_sf"/>
</dbReference>
<proteinExistence type="predicted"/>
<keyword evidence="2" id="KW-0808">Transferase</keyword>
<dbReference type="EMBL" id="CAADFP010000431">
    <property type="protein sequence ID" value="VFK35836.1"/>
    <property type="molecule type" value="Genomic_DNA"/>
</dbReference>
<dbReference type="AlphaFoldDB" id="A0A450X5P6"/>
<evidence type="ECO:0000313" key="3">
    <source>
        <dbReference type="EMBL" id="VFK35836.1"/>
    </source>
</evidence>
<dbReference type="SUPFAM" id="SSF53335">
    <property type="entry name" value="S-adenosyl-L-methionine-dependent methyltransferases"/>
    <property type="match status" value="1"/>
</dbReference>
<dbReference type="GO" id="GO:0032259">
    <property type="term" value="P:methylation"/>
    <property type="evidence" value="ECO:0007669"/>
    <property type="project" value="UniProtKB-KW"/>
</dbReference>
<gene>
    <name evidence="2" type="ORF">BECKLPF1236A_GA0070988_104282</name>
    <name evidence="3" type="ORF">BECKLPF1236C_GA0070990_104313</name>
</gene>
<evidence type="ECO:0000259" key="1">
    <source>
        <dbReference type="Pfam" id="PF08241"/>
    </source>
</evidence>
<evidence type="ECO:0000313" key="2">
    <source>
        <dbReference type="EMBL" id="VFK24593.1"/>
    </source>
</evidence>
<dbReference type="EMBL" id="CAADFM010000428">
    <property type="protein sequence ID" value="VFK24593.1"/>
    <property type="molecule type" value="Genomic_DNA"/>
</dbReference>
<accession>A0A450X5P6</accession>
<dbReference type="InterPro" id="IPR013216">
    <property type="entry name" value="Methyltransf_11"/>
</dbReference>
<organism evidence="2">
    <name type="scientific">Candidatus Kentrum sp. LPFa</name>
    <dbReference type="NCBI Taxonomy" id="2126335"/>
    <lineage>
        <taxon>Bacteria</taxon>
        <taxon>Pseudomonadati</taxon>
        <taxon>Pseudomonadota</taxon>
        <taxon>Gammaproteobacteria</taxon>
        <taxon>Candidatus Kentrum</taxon>
    </lineage>
</organism>
<feature type="domain" description="Methyltransferase type 11" evidence="1">
    <location>
        <begin position="85"/>
        <end position="133"/>
    </location>
</feature>
<dbReference type="GO" id="GO:0008757">
    <property type="term" value="F:S-adenosylmethionine-dependent methyltransferase activity"/>
    <property type="evidence" value="ECO:0007669"/>
    <property type="project" value="InterPro"/>
</dbReference>
<keyword evidence="2" id="KW-0489">Methyltransferase</keyword>
<sequence>MVRKSHAVRPMSREGFHDWLSHPPGSLLLDMEVSLVTDSLGSFFGYHLLQVGRLGDADLLAHSRISRRFIVETDGDQGVSGYPCLRAEPWALPIASDSIDTVILPHVLEFSPHMQEVVKEAKRVLVAEGNLLILAFNRPSLVGVWHLLFGNEEGTPWVPCQGGQFPGFRRVEGWLVAMGFNVVSARRYFFRPSTRIGSLMNHGGPSDPLRFLDTIGPRFWPFFSGAYLLVAKKRVTPLTQRKSRWRQPRSLIAVGLEGSSSSVAGSSDFDGDFPGEARSIDARAFEGFARN</sequence>
<reference evidence="2" key="1">
    <citation type="submission" date="2019-02" db="EMBL/GenBank/DDBJ databases">
        <authorList>
            <person name="Gruber-Vodicka R. H."/>
            <person name="Seah K. B. B."/>
        </authorList>
    </citation>
    <scope>NUCLEOTIDE SEQUENCE</scope>
    <source>
        <strain evidence="2">BECK_S312</strain>
        <strain evidence="3">BECK_S426</strain>
    </source>
</reference>
<dbReference type="Gene3D" id="3.40.50.150">
    <property type="entry name" value="Vaccinia Virus protein VP39"/>
    <property type="match status" value="1"/>
</dbReference>
<name>A0A450X5P6_9GAMM</name>
<protein>
    <submittedName>
        <fullName evidence="2">Methyltransferase domain-containing protein</fullName>
    </submittedName>
</protein>
<dbReference type="Pfam" id="PF08241">
    <property type="entry name" value="Methyltransf_11"/>
    <property type="match status" value="1"/>
</dbReference>